<keyword evidence="2" id="KW-1185">Reference proteome</keyword>
<protein>
    <submittedName>
        <fullName evidence="1">Uncharacterized protein</fullName>
    </submittedName>
</protein>
<gene>
    <name evidence="1" type="ORF">HK099_008163</name>
</gene>
<dbReference type="EMBL" id="JADGJW010000087">
    <property type="protein sequence ID" value="KAJ3224618.1"/>
    <property type="molecule type" value="Genomic_DNA"/>
</dbReference>
<evidence type="ECO:0000313" key="2">
    <source>
        <dbReference type="Proteomes" id="UP001211065"/>
    </source>
</evidence>
<evidence type="ECO:0000313" key="1">
    <source>
        <dbReference type="EMBL" id="KAJ3224618.1"/>
    </source>
</evidence>
<name>A0AAD5U4V0_9FUNG</name>
<reference evidence="1" key="1">
    <citation type="submission" date="2020-05" db="EMBL/GenBank/DDBJ databases">
        <title>Phylogenomic resolution of chytrid fungi.</title>
        <authorList>
            <person name="Stajich J.E."/>
            <person name="Amses K."/>
            <person name="Simmons R."/>
            <person name="Seto K."/>
            <person name="Myers J."/>
            <person name="Bonds A."/>
            <person name="Quandt C.A."/>
            <person name="Barry K."/>
            <person name="Liu P."/>
            <person name="Grigoriev I."/>
            <person name="Longcore J.E."/>
            <person name="James T.Y."/>
        </authorList>
    </citation>
    <scope>NUCLEOTIDE SEQUENCE</scope>
    <source>
        <strain evidence="1">JEL0476</strain>
    </source>
</reference>
<organism evidence="1 2">
    <name type="scientific">Clydaea vesicula</name>
    <dbReference type="NCBI Taxonomy" id="447962"/>
    <lineage>
        <taxon>Eukaryota</taxon>
        <taxon>Fungi</taxon>
        <taxon>Fungi incertae sedis</taxon>
        <taxon>Chytridiomycota</taxon>
        <taxon>Chytridiomycota incertae sedis</taxon>
        <taxon>Chytridiomycetes</taxon>
        <taxon>Lobulomycetales</taxon>
        <taxon>Lobulomycetaceae</taxon>
        <taxon>Clydaea</taxon>
    </lineage>
</organism>
<dbReference type="AlphaFoldDB" id="A0AAD5U4V0"/>
<dbReference type="Pfam" id="PF21010">
    <property type="entry name" value="HA2_C"/>
    <property type="match status" value="1"/>
</dbReference>
<proteinExistence type="predicted"/>
<dbReference type="GO" id="GO:0003723">
    <property type="term" value="F:RNA binding"/>
    <property type="evidence" value="ECO:0007669"/>
    <property type="project" value="TreeGrafter"/>
</dbReference>
<dbReference type="PANTHER" id="PTHR18934">
    <property type="entry name" value="ATP-DEPENDENT RNA HELICASE"/>
    <property type="match status" value="1"/>
</dbReference>
<dbReference type="GO" id="GO:0004386">
    <property type="term" value="F:helicase activity"/>
    <property type="evidence" value="ECO:0007669"/>
    <property type="project" value="TreeGrafter"/>
</dbReference>
<dbReference type="Proteomes" id="UP001211065">
    <property type="component" value="Unassembled WGS sequence"/>
</dbReference>
<sequence>MLLYGVALSCLDPILTITSSLSLGRTPFSRPFGKEQEADAAKEKFKSGDSDLLSLLKCFNFWKNESLKSPSVAANRKFCEENFLSYQNLISIEETKDQLLKLLISINVISKDILQIAKNGGTNVSHFLDKHNLHSAKEPIILAAISFGLYPNVLKKIPSETDRKLHAPTFILQPLAAANTVSVYPNKQSSLFSDGIFEKDASFFTYYSMSRVNSKNTSKLKVWDLNRIGAACLISSSKDIVVEHRQGIITAADGNIQIVCPPRTASTISIFSKMIQDFFNNKIIVKDVQLSHLYENVLEMFINLLLDE</sequence>
<dbReference type="PANTHER" id="PTHR18934:SF145">
    <property type="entry name" value="ATP-DEPENDENT RNA HELICASE DHX57-RELATED"/>
    <property type="match status" value="1"/>
</dbReference>
<comment type="caution">
    <text evidence="1">The sequence shown here is derived from an EMBL/GenBank/DDBJ whole genome shotgun (WGS) entry which is preliminary data.</text>
</comment>
<accession>A0AAD5U4V0</accession>